<dbReference type="InterPro" id="IPR038735">
    <property type="entry name" value="MSMEG_1276-like_NTP-PPase_dom"/>
</dbReference>
<evidence type="ECO:0000313" key="1">
    <source>
        <dbReference type="EMBL" id="SIQ33361.1"/>
    </source>
</evidence>
<dbReference type="CDD" id="cd11532">
    <property type="entry name" value="NTP-PPase_COG4997"/>
    <property type="match status" value="1"/>
</dbReference>
<name>A0ABY1JK85_9BACL</name>
<organism evidence="1 2">
    <name type="scientific">Paenibacillus macquariensis</name>
    <dbReference type="NCBI Taxonomy" id="948756"/>
    <lineage>
        <taxon>Bacteria</taxon>
        <taxon>Bacillati</taxon>
        <taxon>Bacillota</taxon>
        <taxon>Bacilli</taxon>
        <taxon>Bacillales</taxon>
        <taxon>Paenibacillaceae</taxon>
        <taxon>Paenibacillus</taxon>
    </lineage>
</organism>
<gene>
    <name evidence="1" type="ORF">SAMN05421578_101263</name>
</gene>
<keyword evidence="2" id="KW-1185">Reference proteome</keyword>
<sequence length="105" mass="12063">MKTYNKLVRDKIPQIIEASGKQYTVRVMDETEYAIALKTKMQEELNEFLEASEEHQMGELADLLEVVYSFAFSKGVRVEELEGIRQGKCDERGGFLNRILLVSSE</sequence>
<dbReference type="SUPFAM" id="SSF101386">
    <property type="entry name" value="all-alpha NTP pyrophosphatases"/>
    <property type="match status" value="1"/>
</dbReference>
<dbReference type="RefSeq" id="WP_068589989.1">
    <property type="nucleotide sequence ID" value="NZ_FTNK01000001.1"/>
</dbReference>
<dbReference type="Proteomes" id="UP000186666">
    <property type="component" value="Unassembled WGS sequence"/>
</dbReference>
<dbReference type="Pfam" id="PF01503">
    <property type="entry name" value="PRA-PH"/>
    <property type="match status" value="1"/>
</dbReference>
<dbReference type="InterPro" id="IPR021130">
    <property type="entry name" value="PRib-ATP_PPHydrolase-like"/>
</dbReference>
<evidence type="ECO:0000313" key="2">
    <source>
        <dbReference type="Proteomes" id="UP000186666"/>
    </source>
</evidence>
<protein>
    <submittedName>
        <fullName evidence="1">Predicted house-cleaning noncanonical NTP pyrophosphatase, all-alpha NTP-PPase (MazG) superfamily</fullName>
    </submittedName>
</protein>
<dbReference type="EMBL" id="FTNK01000001">
    <property type="protein sequence ID" value="SIQ33361.1"/>
    <property type="molecule type" value="Genomic_DNA"/>
</dbReference>
<accession>A0ABY1JK85</accession>
<proteinExistence type="predicted"/>
<comment type="caution">
    <text evidence="1">The sequence shown here is derived from an EMBL/GenBank/DDBJ whole genome shotgun (WGS) entry which is preliminary data.</text>
</comment>
<reference evidence="1 2" key="1">
    <citation type="submission" date="2017-01" db="EMBL/GenBank/DDBJ databases">
        <authorList>
            <person name="Varghese N."/>
            <person name="Submissions S."/>
        </authorList>
    </citation>
    <scope>NUCLEOTIDE SEQUENCE [LARGE SCALE GENOMIC DNA]</scope>
    <source>
        <strain evidence="1 2">ATCC 23464</strain>
    </source>
</reference>